<keyword evidence="5 13" id="KW-0548">Nucleotidyltransferase</keyword>
<dbReference type="SUPFAM" id="SSF81891">
    <property type="entry name" value="Poly A polymerase C-terminal region-like"/>
    <property type="match status" value="1"/>
</dbReference>
<dbReference type="KEGG" id="smf:Smon_0852"/>
<dbReference type="GO" id="GO:0046872">
    <property type="term" value="F:metal ion binding"/>
    <property type="evidence" value="ECO:0007669"/>
    <property type="project" value="UniProtKB-KW"/>
</dbReference>
<dbReference type="eggNOG" id="COG0617">
    <property type="taxonomic scope" value="Bacteria"/>
</dbReference>
<keyword evidence="9" id="KW-0460">Magnesium</keyword>
<dbReference type="GO" id="GO:0016779">
    <property type="term" value="F:nucleotidyltransferase activity"/>
    <property type="evidence" value="ECO:0007669"/>
    <property type="project" value="UniProtKB-KW"/>
</dbReference>
<reference evidence="13 14" key="1">
    <citation type="journal article" date="2009" name="Stand. Genomic Sci.">
        <title>Complete genome sequence of Streptobacillus moniliformis type strain (9901T).</title>
        <authorList>
            <person name="Nolan M."/>
            <person name="Gronow S."/>
            <person name="Lapidus A."/>
            <person name="Ivanova N."/>
            <person name="Copeland A."/>
            <person name="Lucas S."/>
            <person name="Del Rio T.G."/>
            <person name="Chen F."/>
            <person name="Tice H."/>
            <person name="Pitluck S."/>
            <person name="Cheng J.F."/>
            <person name="Sims D."/>
            <person name="Meincke L."/>
            <person name="Bruce D."/>
            <person name="Goodwin L."/>
            <person name="Brettin T."/>
            <person name="Han C."/>
            <person name="Detter J.C."/>
            <person name="Ovchinikova G."/>
            <person name="Pati A."/>
            <person name="Mavromatis K."/>
            <person name="Mikhailova N."/>
            <person name="Chen A."/>
            <person name="Palaniappan K."/>
            <person name="Land M."/>
            <person name="Hauser L."/>
            <person name="Chang Y.J."/>
            <person name="Jeffries C.D."/>
            <person name="Rohde M."/>
            <person name="Sproer C."/>
            <person name="Goker M."/>
            <person name="Bristow J."/>
            <person name="Eisen J.A."/>
            <person name="Markowitz V."/>
            <person name="Hugenholtz P."/>
            <person name="Kyrpides N.C."/>
            <person name="Klenk H.P."/>
            <person name="Chain P."/>
        </authorList>
    </citation>
    <scope>NUCLEOTIDE SEQUENCE [LARGE SCALE GENOMIC DNA]</scope>
    <source>
        <strain evidence="14">ATCC 14647 / DSM 12112 / NCTC 10651 / 9901</strain>
    </source>
</reference>
<dbReference type="EMBL" id="CP001779">
    <property type="protein sequence ID" value="ACZ01320.1"/>
    <property type="molecule type" value="Genomic_DNA"/>
</dbReference>
<dbReference type="InterPro" id="IPR050264">
    <property type="entry name" value="Bact_CCA-adding_enz_type3_sf"/>
</dbReference>
<evidence type="ECO:0000256" key="1">
    <source>
        <dbReference type="ARBA" id="ARBA00001946"/>
    </source>
</evidence>
<dbReference type="SUPFAM" id="SSF81301">
    <property type="entry name" value="Nucleotidyltransferase"/>
    <property type="match status" value="1"/>
</dbReference>
<dbReference type="PROSITE" id="PS51462">
    <property type="entry name" value="NUDIX"/>
    <property type="match status" value="1"/>
</dbReference>
<dbReference type="Proteomes" id="UP000002072">
    <property type="component" value="Chromosome"/>
</dbReference>
<dbReference type="GO" id="GO:0008796">
    <property type="term" value="F:bis(5'-nucleosyl)-tetraphosphatase activity"/>
    <property type="evidence" value="ECO:0007669"/>
    <property type="project" value="InterPro"/>
</dbReference>
<name>D1AYE4_STRM9</name>
<keyword evidence="4" id="KW-0819">tRNA processing</keyword>
<evidence type="ECO:0000256" key="4">
    <source>
        <dbReference type="ARBA" id="ARBA00022694"/>
    </source>
</evidence>
<evidence type="ECO:0000256" key="10">
    <source>
        <dbReference type="ARBA" id="ARBA00032644"/>
    </source>
</evidence>
<dbReference type="CDD" id="cd03428">
    <property type="entry name" value="NUDIX_Ap4A_Nudt2"/>
    <property type="match status" value="1"/>
</dbReference>
<dbReference type="AlphaFoldDB" id="D1AYE4"/>
<feature type="domain" description="Nudix hydrolase" evidence="12">
    <location>
        <begin position="441"/>
        <end position="572"/>
    </location>
</feature>
<comment type="similarity">
    <text evidence="11">Belongs to the tRNA nucleotidyltransferase/poly(A) polymerase family.</text>
</comment>
<dbReference type="InterPro" id="IPR002646">
    <property type="entry name" value="PolA_pol_head_dom"/>
</dbReference>
<evidence type="ECO:0000256" key="3">
    <source>
        <dbReference type="ARBA" id="ARBA00022679"/>
    </source>
</evidence>
<evidence type="ECO:0000256" key="9">
    <source>
        <dbReference type="ARBA" id="ARBA00022842"/>
    </source>
</evidence>
<dbReference type="PROSITE" id="PS00893">
    <property type="entry name" value="NUDIX_BOX"/>
    <property type="match status" value="1"/>
</dbReference>
<dbReference type="InterPro" id="IPR015797">
    <property type="entry name" value="NUDIX_hydrolase-like_dom_sf"/>
</dbReference>
<dbReference type="OrthoDB" id="9805698at2"/>
<dbReference type="Gene3D" id="3.90.79.10">
    <property type="entry name" value="Nucleoside Triphosphate Pyrophosphohydrolase"/>
    <property type="match status" value="1"/>
</dbReference>
<evidence type="ECO:0000256" key="6">
    <source>
        <dbReference type="ARBA" id="ARBA00022723"/>
    </source>
</evidence>
<sequence>MYINLDERLQFILNILNEYGEGYLVGGALRDIFLGFKPTDFDMATNIPMEELLHILSEHNPIIISEKYQVISIQVDEYKIEIARFRKENGILDGRNPQKFKFVENIEEDLARRDFTVNALAYNNNKGLIDKYGSIKDIENLELNIIGEDKALRLAEDNTRIYRALYLVSKYNFKLSCETKKAISNFKNHRKLNVSISGFGRLLDKILFNKYSYKSLKIMLDNDLFKFFIPELSVDNLDNATIKNTVNTYNVYCKYNVFEDKTIGYAILFLYSGKSKLDDNKFLVNSMIIAESYLKKIGLNMTDIILVKNLIYYSNIISRAINKETVKRMLFEFRNNKNVSKLLNFISFIHHHDDNYNETMKKTLELLSRIQSIYFEGDVVFINDLDINLVDLYNIGLDTEISKESIRQDIYKHVNEGNLNNKKEDIIEYIKDKYNVKFNVVKVSSAGGIVYRINRENNIEFLLVKILGGNWGFPKGHIEDNETKVMTAIREIKEETNLETIIVDPENFQKDISYITNTGELKYVTFFLARAISHNVLIDIGEISEYKWCSYGDALKILTYSSHRKLLQEARLYIFKE</sequence>
<dbReference type="Gene3D" id="1.10.3090.10">
    <property type="entry name" value="cca-adding enzyme, domain 2"/>
    <property type="match status" value="1"/>
</dbReference>
<keyword evidence="8" id="KW-0378">Hydrolase</keyword>
<dbReference type="Gene3D" id="3.30.460.10">
    <property type="entry name" value="Beta Polymerase, domain 2"/>
    <property type="match status" value="1"/>
</dbReference>
<proteinExistence type="inferred from homology"/>
<keyword evidence="6" id="KW-0479">Metal-binding</keyword>
<dbReference type="Pfam" id="PF00293">
    <property type="entry name" value="NUDIX"/>
    <property type="match status" value="1"/>
</dbReference>
<dbReference type="eggNOG" id="COG1051">
    <property type="taxonomic scope" value="Bacteria"/>
</dbReference>
<accession>D1AYE4</accession>
<dbReference type="RefSeq" id="WP_012858870.1">
    <property type="nucleotide sequence ID" value="NC_013515.1"/>
</dbReference>
<evidence type="ECO:0000256" key="8">
    <source>
        <dbReference type="ARBA" id="ARBA00022801"/>
    </source>
</evidence>
<comment type="cofactor">
    <cofactor evidence="1">
        <name>Mg(2+)</name>
        <dbReference type="ChEBI" id="CHEBI:18420"/>
    </cofactor>
</comment>
<dbReference type="InterPro" id="IPR003565">
    <property type="entry name" value="Tetra_PHTase"/>
</dbReference>
<evidence type="ECO:0000256" key="7">
    <source>
        <dbReference type="ARBA" id="ARBA00022741"/>
    </source>
</evidence>
<keyword evidence="3 11" id="KW-0808">Transferase</keyword>
<dbReference type="GO" id="GO:0008033">
    <property type="term" value="P:tRNA processing"/>
    <property type="evidence" value="ECO:0007669"/>
    <property type="project" value="UniProtKB-KW"/>
</dbReference>
<dbReference type="GeneID" id="29674177"/>
<dbReference type="GO" id="GO:0000166">
    <property type="term" value="F:nucleotide binding"/>
    <property type="evidence" value="ECO:0007669"/>
    <property type="project" value="UniProtKB-KW"/>
</dbReference>
<protein>
    <recommendedName>
        <fullName evidence="2">Bis(5'-nucleosyl)-tetraphosphatase [asymmetrical]</fullName>
    </recommendedName>
    <alternativeName>
        <fullName evidence="10">Diadenosine 5',5'''-P1,P4-tetraphosphate asymmetrical hydrolase</fullName>
    </alternativeName>
</protein>
<keyword evidence="14" id="KW-1185">Reference proteome</keyword>
<keyword evidence="11" id="KW-0694">RNA-binding</keyword>
<evidence type="ECO:0000259" key="12">
    <source>
        <dbReference type="PROSITE" id="PS51462"/>
    </source>
</evidence>
<dbReference type="PANTHER" id="PTHR46173">
    <property type="entry name" value="CCA TRNA NUCLEOTIDYLTRANSFERASE 1, MITOCHONDRIAL"/>
    <property type="match status" value="1"/>
</dbReference>
<evidence type="ECO:0000256" key="2">
    <source>
        <dbReference type="ARBA" id="ARBA00018911"/>
    </source>
</evidence>
<evidence type="ECO:0000256" key="11">
    <source>
        <dbReference type="RuleBase" id="RU003953"/>
    </source>
</evidence>
<dbReference type="InterPro" id="IPR043519">
    <property type="entry name" value="NT_sf"/>
</dbReference>
<dbReference type="GO" id="GO:0000049">
    <property type="term" value="F:tRNA binding"/>
    <property type="evidence" value="ECO:0007669"/>
    <property type="project" value="TreeGrafter"/>
</dbReference>
<evidence type="ECO:0000313" key="14">
    <source>
        <dbReference type="Proteomes" id="UP000002072"/>
    </source>
</evidence>
<dbReference type="PANTHER" id="PTHR46173:SF1">
    <property type="entry name" value="CCA TRNA NUCLEOTIDYLTRANSFERASE 1, MITOCHONDRIAL"/>
    <property type="match status" value="1"/>
</dbReference>
<dbReference type="STRING" id="519441.Smon_0852"/>
<dbReference type="InterPro" id="IPR000086">
    <property type="entry name" value="NUDIX_hydrolase_dom"/>
</dbReference>
<dbReference type="CDD" id="cd05398">
    <property type="entry name" value="NT_ClassII-CCAase"/>
    <property type="match status" value="1"/>
</dbReference>
<evidence type="ECO:0000313" key="13">
    <source>
        <dbReference type="EMBL" id="ACZ01320.1"/>
    </source>
</evidence>
<dbReference type="InterPro" id="IPR020084">
    <property type="entry name" value="NUDIX_hydrolase_CS"/>
</dbReference>
<keyword evidence="7" id="KW-0547">Nucleotide-binding</keyword>
<gene>
    <name evidence="13" type="ordered locus">Smon_0852</name>
</gene>
<organism evidence="13 14">
    <name type="scientific">Streptobacillus moniliformis (strain ATCC 14647 / DSM 12112 / NCTC 10651 / 9901)</name>
    <dbReference type="NCBI Taxonomy" id="519441"/>
    <lineage>
        <taxon>Bacteria</taxon>
        <taxon>Fusobacteriati</taxon>
        <taxon>Fusobacteriota</taxon>
        <taxon>Fusobacteriia</taxon>
        <taxon>Fusobacteriales</taxon>
        <taxon>Leptotrichiaceae</taxon>
        <taxon>Streptobacillus</taxon>
    </lineage>
</organism>
<dbReference type="HOGENOM" id="CLU_015961_3_1_0"/>
<dbReference type="Pfam" id="PF01743">
    <property type="entry name" value="PolyA_pol"/>
    <property type="match status" value="1"/>
</dbReference>
<dbReference type="SUPFAM" id="SSF55811">
    <property type="entry name" value="Nudix"/>
    <property type="match status" value="1"/>
</dbReference>
<evidence type="ECO:0000256" key="5">
    <source>
        <dbReference type="ARBA" id="ARBA00022695"/>
    </source>
</evidence>